<keyword evidence="6 10" id="KW-0573">Peptidoglycan synthesis</keyword>
<evidence type="ECO:0000256" key="9">
    <source>
        <dbReference type="ARBA" id="ARBA00023316"/>
    </source>
</evidence>
<keyword evidence="1 10" id="KW-1003">Cell membrane</keyword>
<comment type="similarity">
    <text evidence="10">Belongs to the glycosyltransferase 28 family. MurG subfamily.</text>
</comment>
<feature type="binding site" evidence="10">
    <location>
        <position position="130"/>
    </location>
    <ligand>
        <name>UDP-N-acetyl-alpha-D-glucosamine</name>
        <dbReference type="ChEBI" id="CHEBI:57705"/>
    </ligand>
</feature>
<dbReference type="RefSeq" id="WP_172152499.1">
    <property type="nucleotide sequence ID" value="NZ_BAABID010000014.1"/>
</dbReference>
<comment type="catalytic activity">
    <reaction evidence="10">
        <text>di-trans,octa-cis-undecaprenyl diphospho-N-acetyl-alpha-D-muramoyl-L-alanyl-D-glutamyl-meso-2,6-diaminopimeloyl-D-alanyl-D-alanine + UDP-N-acetyl-alpha-D-glucosamine = di-trans,octa-cis-undecaprenyl diphospho-[N-acetyl-alpha-D-glucosaminyl-(1-&gt;4)]-N-acetyl-alpha-D-muramoyl-L-alanyl-D-glutamyl-meso-2,6-diaminopimeloyl-D-alanyl-D-alanine + UDP + H(+)</text>
        <dbReference type="Rhea" id="RHEA:31227"/>
        <dbReference type="ChEBI" id="CHEBI:15378"/>
        <dbReference type="ChEBI" id="CHEBI:57705"/>
        <dbReference type="ChEBI" id="CHEBI:58223"/>
        <dbReference type="ChEBI" id="CHEBI:61387"/>
        <dbReference type="ChEBI" id="CHEBI:61388"/>
        <dbReference type="EC" id="2.4.1.227"/>
    </reaction>
</comment>
<evidence type="ECO:0000256" key="1">
    <source>
        <dbReference type="ARBA" id="ARBA00022475"/>
    </source>
</evidence>
<reference evidence="14" key="1">
    <citation type="journal article" date="2019" name="Int. J. Syst. Evol. Microbiol.">
        <title>The Global Catalogue of Microorganisms (GCM) 10K type strain sequencing project: providing services to taxonomists for standard genome sequencing and annotation.</title>
        <authorList>
            <consortium name="The Broad Institute Genomics Platform"/>
            <consortium name="The Broad Institute Genome Sequencing Center for Infectious Disease"/>
            <person name="Wu L."/>
            <person name="Ma J."/>
        </authorList>
    </citation>
    <scope>NUCLEOTIDE SEQUENCE [LARGE SCALE GENOMIC DNA]</scope>
    <source>
        <strain evidence="14">JCM 18063</strain>
    </source>
</reference>
<gene>
    <name evidence="10" type="primary">murG</name>
    <name evidence="13" type="ORF">GCM10023216_26450</name>
</gene>
<keyword evidence="5 10" id="KW-0133">Cell shape</keyword>
<evidence type="ECO:0000256" key="7">
    <source>
        <dbReference type="ARBA" id="ARBA00023136"/>
    </source>
</evidence>
<dbReference type="PANTHER" id="PTHR21015">
    <property type="entry name" value="UDP-N-ACETYLGLUCOSAMINE--N-ACETYLMURAMYL-(PENTAPEPTIDE) PYROPHOSPHORYL-UNDECAPRENOL N-ACETYLGLUCOSAMINE TRANSFERASE 1"/>
    <property type="match status" value="1"/>
</dbReference>
<evidence type="ECO:0000259" key="12">
    <source>
        <dbReference type="Pfam" id="PF04101"/>
    </source>
</evidence>
<feature type="binding site" evidence="10">
    <location>
        <position position="167"/>
    </location>
    <ligand>
        <name>UDP-N-acetyl-alpha-D-glucosamine</name>
        <dbReference type="ChEBI" id="CHEBI:57705"/>
    </ligand>
</feature>
<dbReference type="InterPro" id="IPR007235">
    <property type="entry name" value="Glyco_trans_28_C"/>
</dbReference>
<feature type="binding site" evidence="10">
    <location>
        <position position="309"/>
    </location>
    <ligand>
        <name>UDP-N-acetyl-alpha-D-glucosamine</name>
        <dbReference type="ChEBI" id="CHEBI:57705"/>
    </ligand>
</feature>
<dbReference type="Gene3D" id="3.40.50.2000">
    <property type="entry name" value="Glycogen Phosphorylase B"/>
    <property type="match status" value="2"/>
</dbReference>
<proteinExistence type="inferred from homology"/>
<evidence type="ECO:0000313" key="13">
    <source>
        <dbReference type="EMBL" id="GAA4732999.1"/>
    </source>
</evidence>
<keyword evidence="3 10" id="KW-0328">Glycosyltransferase</keyword>
<evidence type="ECO:0000256" key="5">
    <source>
        <dbReference type="ARBA" id="ARBA00022960"/>
    </source>
</evidence>
<dbReference type="Pfam" id="PF04101">
    <property type="entry name" value="Glyco_tran_28_C"/>
    <property type="match status" value="1"/>
</dbReference>
<evidence type="ECO:0000256" key="4">
    <source>
        <dbReference type="ARBA" id="ARBA00022679"/>
    </source>
</evidence>
<protein>
    <recommendedName>
        <fullName evidence="10">UDP-N-acetylglucosamine--N-acetylmuramyl-(pentapeptide) pyrophosphoryl-undecaprenol N-acetylglucosamine transferase</fullName>
        <ecNumber evidence="10">2.4.1.227</ecNumber>
    </recommendedName>
    <alternativeName>
        <fullName evidence="10">Undecaprenyl-PP-MurNAc-pentapeptide-UDPGlcNAc GlcNAc transferase</fullName>
    </alternativeName>
</protein>
<comment type="pathway">
    <text evidence="10">Cell wall biogenesis; peptidoglycan biosynthesis.</text>
</comment>
<feature type="domain" description="Glycosyl transferase family 28 C-terminal" evidence="12">
    <location>
        <begin position="200"/>
        <end position="367"/>
    </location>
</feature>
<evidence type="ECO:0000259" key="11">
    <source>
        <dbReference type="Pfam" id="PF03033"/>
    </source>
</evidence>
<accession>A0ABP8YPP5</accession>
<keyword evidence="9 10" id="KW-0961">Cell wall biogenesis/degradation</keyword>
<evidence type="ECO:0000256" key="8">
    <source>
        <dbReference type="ARBA" id="ARBA00023306"/>
    </source>
</evidence>
<dbReference type="EMBL" id="BAABID010000014">
    <property type="protein sequence ID" value="GAA4732999.1"/>
    <property type="molecule type" value="Genomic_DNA"/>
</dbReference>
<keyword evidence="7 10" id="KW-0472">Membrane</keyword>
<dbReference type="InterPro" id="IPR004276">
    <property type="entry name" value="GlycoTrans_28_N"/>
</dbReference>
<evidence type="ECO:0000256" key="2">
    <source>
        <dbReference type="ARBA" id="ARBA00022618"/>
    </source>
</evidence>
<dbReference type="InterPro" id="IPR006009">
    <property type="entry name" value="GlcNAc_MurG"/>
</dbReference>
<evidence type="ECO:0000256" key="3">
    <source>
        <dbReference type="ARBA" id="ARBA00022676"/>
    </source>
</evidence>
<dbReference type="NCBIfam" id="TIGR01133">
    <property type="entry name" value="murG"/>
    <property type="match status" value="1"/>
</dbReference>
<organism evidence="13 14">
    <name type="scientific">Isoptericola chiayiensis</name>
    <dbReference type="NCBI Taxonomy" id="579446"/>
    <lineage>
        <taxon>Bacteria</taxon>
        <taxon>Bacillati</taxon>
        <taxon>Actinomycetota</taxon>
        <taxon>Actinomycetes</taxon>
        <taxon>Micrococcales</taxon>
        <taxon>Promicromonosporaceae</taxon>
        <taxon>Isoptericola</taxon>
    </lineage>
</organism>
<keyword evidence="2 10" id="KW-0132">Cell division</keyword>
<comment type="caution">
    <text evidence="10">Lacks conserved residue(s) required for the propagation of feature annotation.</text>
</comment>
<dbReference type="EC" id="2.4.1.227" evidence="10"/>
<sequence>MKNSHVRSVVLAGGGTAGHVNPLLAVADELSRREPAAQIRVLGTAAGLEADLIPARGYTLREIPRVPLPRRPSVDLLRLPGRLTTAVRAAEAAITEIDAEAVVGFGGYVSTPAYLAARRLDVPVVIHEQNARPGLANRLGARWAAAVGTTFADTELAGATCVGLPLRREIDALVAARETDAVAVRVEAADALGLDPALPTVLVTGGSSGALSVNRAVVGAAGSLLDAGLQVLHLTGRDKADEVRAAVAGLAATHEIGRYQVREYLTEMHQALAACDLVVARSGAGTVCELAALGLPAVYVPLPIGNGEQRLNAAGVVGAGGGLLVADDDLTPAWVAEHVPALATDRARLEAMSVAARSVGVRDAAARVADLVDAAAGTGERA</sequence>
<evidence type="ECO:0000256" key="6">
    <source>
        <dbReference type="ARBA" id="ARBA00022984"/>
    </source>
</evidence>
<feature type="binding site" evidence="10">
    <location>
        <position position="207"/>
    </location>
    <ligand>
        <name>UDP-N-acetyl-alpha-D-glucosamine</name>
        <dbReference type="ChEBI" id="CHEBI:57705"/>
    </ligand>
</feature>
<dbReference type="GO" id="GO:0016740">
    <property type="term" value="F:transferase activity"/>
    <property type="evidence" value="ECO:0007669"/>
    <property type="project" value="UniProtKB-KW"/>
</dbReference>
<comment type="function">
    <text evidence="10">Cell wall formation. Catalyzes the transfer of a GlcNAc subunit on undecaprenyl-pyrophosphoryl-MurNAc-pentapeptide (lipid intermediate I) to form undecaprenyl-pyrophosphoryl-MurNAc-(pentapeptide)GlcNAc (lipid intermediate II).</text>
</comment>
<dbReference type="Pfam" id="PF03033">
    <property type="entry name" value="Glyco_transf_28"/>
    <property type="match status" value="1"/>
</dbReference>
<comment type="caution">
    <text evidence="13">The sequence shown here is derived from an EMBL/GenBank/DDBJ whole genome shotgun (WGS) entry which is preliminary data.</text>
</comment>
<comment type="subcellular location">
    <subcellularLocation>
        <location evidence="10">Cell membrane</location>
        <topology evidence="10">Peripheral membrane protein</topology>
        <orientation evidence="10">Cytoplasmic side</orientation>
    </subcellularLocation>
</comment>
<dbReference type="CDD" id="cd03785">
    <property type="entry name" value="GT28_MurG"/>
    <property type="match status" value="1"/>
</dbReference>
<dbReference type="HAMAP" id="MF_00033">
    <property type="entry name" value="MurG"/>
    <property type="match status" value="1"/>
</dbReference>
<feature type="binding site" evidence="10">
    <location>
        <begin position="16"/>
        <end position="18"/>
    </location>
    <ligand>
        <name>UDP-N-acetyl-alpha-D-glucosamine</name>
        <dbReference type="ChEBI" id="CHEBI:57705"/>
    </ligand>
</feature>
<name>A0ABP8YPP5_9MICO</name>
<dbReference type="PANTHER" id="PTHR21015:SF22">
    <property type="entry name" value="GLYCOSYLTRANSFERASE"/>
    <property type="match status" value="1"/>
</dbReference>
<keyword evidence="8 10" id="KW-0131">Cell cycle</keyword>
<dbReference type="SUPFAM" id="SSF53756">
    <property type="entry name" value="UDP-Glycosyltransferase/glycogen phosphorylase"/>
    <property type="match status" value="1"/>
</dbReference>
<evidence type="ECO:0000313" key="14">
    <source>
        <dbReference type="Proteomes" id="UP001500956"/>
    </source>
</evidence>
<feature type="domain" description="Glycosyltransferase family 28 N-terminal" evidence="11">
    <location>
        <begin position="9"/>
        <end position="148"/>
    </location>
</feature>
<keyword evidence="4 10" id="KW-0808">Transferase</keyword>
<evidence type="ECO:0000256" key="10">
    <source>
        <dbReference type="HAMAP-Rule" id="MF_00033"/>
    </source>
</evidence>
<dbReference type="Proteomes" id="UP001500956">
    <property type="component" value="Unassembled WGS sequence"/>
</dbReference>
<keyword evidence="14" id="KW-1185">Reference proteome</keyword>